<dbReference type="Pfam" id="PF21880">
    <property type="entry name" value="DUF6916"/>
    <property type="match status" value="1"/>
</dbReference>
<evidence type="ECO:0000259" key="1">
    <source>
        <dbReference type="Pfam" id="PF21880"/>
    </source>
</evidence>
<dbReference type="RefSeq" id="WP_119323090.1">
    <property type="nucleotide sequence ID" value="NZ_AP025739.1"/>
</dbReference>
<dbReference type="AlphaFoldDB" id="A0A402D0L1"/>
<keyword evidence="3" id="KW-1185">Reference proteome</keyword>
<organism evidence="2 3">
    <name type="scientific">Capsulimonas corticalis</name>
    <dbReference type="NCBI Taxonomy" id="2219043"/>
    <lineage>
        <taxon>Bacteria</taxon>
        <taxon>Bacillati</taxon>
        <taxon>Armatimonadota</taxon>
        <taxon>Armatimonadia</taxon>
        <taxon>Capsulimonadales</taxon>
        <taxon>Capsulimonadaceae</taxon>
        <taxon>Capsulimonas</taxon>
    </lineage>
</organism>
<accession>A0A402D0L1</accession>
<sequence>MSVTILLSHATAEDFSPLLNTEFSIATDDGGSAQVTLSDVKSVGVAMANARQPFVLTFTGTPGLVLPQRIYRISHPGVNDIEIFIVPIAATAQATTYEAIFS</sequence>
<dbReference type="InterPro" id="IPR054209">
    <property type="entry name" value="DUF6916"/>
</dbReference>
<evidence type="ECO:0000313" key="3">
    <source>
        <dbReference type="Proteomes" id="UP000287394"/>
    </source>
</evidence>
<gene>
    <name evidence="2" type="ORF">CCAX7_56300</name>
</gene>
<evidence type="ECO:0000313" key="2">
    <source>
        <dbReference type="EMBL" id="BDI33579.1"/>
    </source>
</evidence>
<dbReference type="KEGG" id="ccot:CCAX7_56300"/>
<feature type="domain" description="DUF6916" evidence="1">
    <location>
        <begin position="11"/>
        <end position="101"/>
    </location>
</feature>
<name>A0A402D0L1_9BACT</name>
<dbReference type="Proteomes" id="UP000287394">
    <property type="component" value="Chromosome"/>
</dbReference>
<dbReference type="OrthoDB" id="8926597at2"/>
<dbReference type="EMBL" id="AP025739">
    <property type="protein sequence ID" value="BDI33579.1"/>
    <property type="molecule type" value="Genomic_DNA"/>
</dbReference>
<protein>
    <recommendedName>
        <fullName evidence="1">DUF6916 domain-containing protein</fullName>
    </recommendedName>
</protein>
<proteinExistence type="predicted"/>
<reference evidence="2 3" key="1">
    <citation type="journal article" date="2019" name="Int. J. Syst. Evol. Microbiol.">
        <title>Capsulimonas corticalis gen. nov., sp. nov., an aerobic capsulated bacterium, of a novel bacterial order, Capsulimonadales ord. nov., of the class Armatimonadia of the phylum Armatimonadetes.</title>
        <authorList>
            <person name="Li J."/>
            <person name="Kudo C."/>
            <person name="Tonouchi A."/>
        </authorList>
    </citation>
    <scope>NUCLEOTIDE SEQUENCE [LARGE SCALE GENOMIC DNA]</scope>
    <source>
        <strain evidence="2 3">AX-7</strain>
    </source>
</reference>